<protein>
    <submittedName>
        <fullName evidence="8">Beta-propeller fold lactonase family protein</fullName>
    </submittedName>
</protein>
<dbReference type="SMART" id="SM00237">
    <property type="entry name" value="Calx_beta"/>
    <property type="match status" value="2"/>
</dbReference>
<dbReference type="Pfam" id="PF10282">
    <property type="entry name" value="Lactonase"/>
    <property type="match status" value="2"/>
</dbReference>
<dbReference type="InterPro" id="IPR050282">
    <property type="entry name" value="Cycloisomerase_2"/>
</dbReference>
<sequence>MKLHHMKWVLMGLLLMPVMANAKLSQPDYVLYGTATWFGGPLATESEVSIYLNNQLITVANYAMGTDQSLNGLYALRVPMDANDPREFGKARPGDPASIYINGSLVAEVLIGEYGVAERLDIDPINLSGDASVINISGASVTETDSGQVDVELLVTLSNSSDAVVTVDWVTVDDTAVGADACNFDVDYLNSSGTATIPIGQTQALVRVPVCGDALIESTETFDVVLSNAQNGIIQFDRGVATILDNDGLPELRGFDRVVFEPENGVLTQTFELKLSRSYEQDVQVTYQTVAGSAMAGVDFVSSSGQLTIPAGSSQANIAVDFLADGIEEDIEFMTVLLSNPVNTTLVNSELKAFILDANKDEQTTSSDQVDSNAVPELISPSDVQFSADGKQVYVSSLAAGGSILRFGFKHGKMTFLEKTDAGTAGFEAGLFGLIRDITFTPDGQFLFAASSEDQAIMSMSRDAVTGSLSLTQVVENNSPTALGINGVYGLDISADGKHLYAAGSISNSIAVFEINDVDGSLTHLESEYQGVDDTGDSGPTVTFMDRPVDVVVSPNGQYVLVAADFSSSLVVFERDVVTGLLTYQQSFKNGISGISGIGGASALWVSDDNKQVYVAGRAVDSLATFAIDDNGVIAFEEAISQANGDFIGLNSPAALLGNASGDRLYVLGFEDSTMVTFERNAIQADAGFGDLAFADIEQDDVQDIDNMAGPVALDIDTSNQWILVAAGIDNAIEIFKTHLNDLIFASSFD</sequence>
<dbReference type="Gene3D" id="2.130.10.10">
    <property type="entry name" value="YVTN repeat-like/Quinoprotein amine dehydrogenase"/>
    <property type="match status" value="2"/>
</dbReference>
<evidence type="ECO:0000256" key="2">
    <source>
        <dbReference type="ARBA" id="ARBA00022526"/>
    </source>
</evidence>
<accession>A0ABV7JBQ9</accession>
<keyword evidence="2" id="KW-0119">Carbohydrate metabolism</keyword>
<evidence type="ECO:0000313" key="9">
    <source>
        <dbReference type="Proteomes" id="UP001595533"/>
    </source>
</evidence>
<feature type="chain" id="PRO_5046477041" evidence="6">
    <location>
        <begin position="23"/>
        <end position="750"/>
    </location>
</feature>
<dbReference type="Proteomes" id="UP001595533">
    <property type="component" value="Unassembled WGS sequence"/>
</dbReference>
<feature type="signal peptide" evidence="6">
    <location>
        <begin position="1"/>
        <end position="22"/>
    </location>
</feature>
<dbReference type="InterPro" id="IPR038081">
    <property type="entry name" value="CalX-like_sf"/>
</dbReference>
<reference evidence="9" key="1">
    <citation type="journal article" date="2019" name="Int. J. Syst. Evol. Microbiol.">
        <title>The Global Catalogue of Microorganisms (GCM) 10K type strain sequencing project: providing services to taxonomists for standard genome sequencing and annotation.</title>
        <authorList>
            <consortium name="The Broad Institute Genomics Platform"/>
            <consortium name="The Broad Institute Genome Sequencing Center for Infectious Disease"/>
            <person name="Wu L."/>
            <person name="Ma J."/>
        </authorList>
    </citation>
    <scope>NUCLEOTIDE SEQUENCE [LARGE SCALE GENOMIC DNA]</scope>
    <source>
        <strain evidence="9">KCTC 42953</strain>
    </source>
</reference>
<dbReference type="PANTHER" id="PTHR30344:SF1">
    <property type="entry name" value="6-PHOSPHOGLUCONOLACTONASE"/>
    <property type="match status" value="1"/>
</dbReference>
<keyword evidence="2" id="KW-0313">Glucose metabolism</keyword>
<dbReference type="SUPFAM" id="SSF50974">
    <property type="entry name" value="Nitrous oxide reductase, N-terminal domain"/>
    <property type="match status" value="1"/>
</dbReference>
<evidence type="ECO:0000256" key="3">
    <source>
        <dbReference type="ARBA" id="ARBA00022729"/>
    </source>
</evidence>
<comment type="caution">
    <text evidence="8">The sequence shown here is derived from an EMBL/GenBank/DDBJ whole genome shotgun (WGS) entry which is preliminary data.</text>
</comment>
<dbReference type="InterPro" id="IPR015943">
    <property type="entry name" value="WD40/YVTN_repeat-like_dom_sf"/>
</dbReference>
<dbReference type="PANTHER" id="PTHR30344">
    <property type="entry name" value="6-PHOSPHOGLUCONOLACTONASE-RELATED"/>
    <property type="match status" value="1"/>
</dbReference>
<evidence type="ECO:0000313" key="8">
    <source>
        <dbReference type="EMBL" id="MFC3195560.1"/>
    </source>
</evidence>
<dbReference type="RefSeq" id="WP_077412226.1">
    <property type="nucleotide sequence ID" value="NZ_JBHRTS010000009.1"/>
</dbReference>
<dbReference type="SUPFAM" id="SSF101908">
    <property type="entry name" value="Putative isomerase YbhE"/>
    <property type="match status" value="1"/>
</dbReference>
<dbReference type="SUPFAM" id="SSF141072">
    <property type="entry name" value="CalX-like"/>
    <property type="match status" value="2"/>
</dbReference>
<evidence type="ECO:0000256" key="6">
    <source>
        <dbReference type="SAM" id="SignalP"/>
    </source>
</evidence>
<evidence type="ECO:0000256" key="5">
    <source>
        <dbReference type="ARBA" id="ARBA00022837"/>
    </source>
</evidence>
<comment type="similarity">
    <text evidence="1">Belongs to the cycloisomerase 2 family.</text>
</comment>
<keyword evidence="9" id="KW-1185">Reference proteome</keyword>
<feature type="domain" description="Calx-beta" evidence="7">
    <location>
        <begin position="239"/>
        <end position="339"/>
    </location>
</feature>
<evidence type="ECO:0000256" key="1">
    <source>
        <dbReference type="ARBA" id="ARBA00005564"/>
    </source>
</evidence>
<proteinExistence type="inferred from homology"/>
<dbReference type="InterPro" id="IPR019405">
    <property type="entry name" value="Lactonase_7-beta_prop"/>
</dbReference>
<keyword evidence="4" id="KW-0677">Repeat</keyword>
<dbReference type="EMBL" id="JBHRTS010000009">
    <property type="protein sequence ID" value="MFC3195560.1"/>
    <property type="molecule type" value="Genomic_DNA"/>
</dbReference>
<keyword evidence="5" id="KW-0106">Calcium</keyword>
<dbReference type="InterPro" id="IPR011045">
    <property type="entry name" value="N2O_reductase_N"/>
</dbReference>
<dbReference type="Pfam" id="PF03160">
    <property type="entry name" value="Calx-beta"/>
    <property type="match status" value="2"/>
</dbReference>
<name>A0ABV7JBQ9_9GAMM</name>
<organism evidence="8 9">
    <name type="scientific">Marinicella sediminis</name>
    <dbReference type="NCBI Taxonomy" id="1792834"/>
    <lineage>
        <taxon>Bacteria</taxon>
        <taxon>Pseudomonadati</taxon>
        <taxon>Pseudomonadota</taxon>
        <taxon>Gammaproteobacteria</taxon>
        <taxon>Lysobacterales</taxon>
        <taxon>Marinicellaceae</taxon>
        <taxon>Marinicella</taxon>
    </lineage>
</organism>
<gene>
    <name evidence="8" type="ORF">ACFODZ_14995</name>
</gene>
<evidence type="ECO:0000259" key="7">
    <source>
        <dbReference type="SMART" id="SM00237"/>
    </source>
</evidence>
<dbReference type="Gene3D" id="2.60.40.2030">
    <property type="match status" value="2"/>
</dbReference>
<evidence type="ECO:0000256" key="4">
    <source>
        <dbReference type="ARBA" id="ARBA00022737"/>
    </source>
</evidence>
<dbReference type="InterPro" id="IPR003644">
    <property type="entry name" value="Calx_beta"/>
</dbReference>
<feature type="domain" description="Calx-beta" evidence="7">
    <location>
        <begin position="122"/>
        <end position="227"/>
    </location>
</feature>
<keyword evidence="3 6" id="KW-0732">Signal</keyword>